<reference evidence="1" key="1">
    <citation type="journal article" date="2014" name="Int. J. Syst. Evol. Microbiol.">
        <title>Complete genome of a new Firmicutes species belonging to the dominant human colonic microbiota ('Ruminococcus bicirculans') reveals two chromosomes and a selective capacity to utilize plant glucans.</title>
        <authorList>
            <consortium name="NISC Comparative Sequencing Program"/>
            <person name="Wegmann U."/>
            <person name="Louis P."/>
            <person name="Goesmann A."/>
            <person name="Henrissat B."/>
            <person name="Duncan S.H."/>
            <person name="Flint H.J."/>
        </authorList>
    </citation>
    <scope>NUCLEOTIDE SEQUENCE</scope>
    <source>
        <strain evidence="1">NBRC 108216</strain>
    </source>
</reference>
<sequence length="51" mass="5508">MKRRGWTGKLGRRIAGLRVRGGAVRGHAHAVEPKGVKMGRIMVATLLSEKG</sequence>
<dbReference type="Proteomes" id="UP001161390">
    <property type="component" value="Unassembled WGS sequence"/>
</dbReference>
<comment type="caution">
    <text evidence="1">The sequence shown here is derived from an EMBL/GenBank/DDBJ whole genome shotgun (WGS) entry which is preliminary data.</text>
</comment>
<reference evidence="1" key="2">
    <citation type="submission" date="2023-01" db="EMBL/GenBank/DDBJ databases">
        <title>Draft genome sequence of Algimonas porphyrae strain NBRC 108216.</title>
        <authorList>
            <person name="Sun Q."/>
            <person name="Mori K."/>
        </authorList>
    </citation>
    <scope>NUCLEOTIDE SEQUENCE</scope>
    <source>
        <strain evidence="1">NBRC 108216</strain>
    </source>
</reference>
<protein>
    <submittedName>
        <fullName evidence="1">Uncharacterized protein</fullName>
    </submittedName>
</protein>
<name>A0ABQ5V5M1_9PROT</name>
<gene>
    <name evidence="1" type="ORF">GCM10007854_29590</name>
</gene>
<proteinExistence type="predicted"/>
<keyword evidence="2" id="KW-1185">Reference proteome</keyword>
<evidence type="ECO:0000313" key="2">
    <source>
        <dbReference type="Proteomes" id="UP001161390"/>
    </source>
</evidence>
<organism evidence="1 2">
    <name type="scientific">Algimonas porphyrae</name>
    <dbReference type="NCBI Taxonomy" id="1128113"/>
    <lineage>
        <taxon>Bacteria</taxon>
        <taxon>Pseudomonadati</taxon>
        <taxon>Pseudomonadota</taxon>
        <taxon>Alphaproteobacteria</taxon>
        <taxon>Maricaulales</taxon>
        <taxon>Robiginitomaculaceae</taxon>
        <taxon>Algimonas</taxon>
    </lineage>
</organism>
<evidence type="ECO:0000313" key="1">
    <source>
        <dbReference type="EMBL" id="GLQ22004.1"/>
    </source>
</evidence>
<accession>A0ABQ5V5M1</accession>
<dbReference type="EMBL" id="BSNJ01000008">
    <property type="protein sequence ID" value="GLQ22004.1"/>
    <property type="molecule type" value="Genomic_DNA"/>
</dbReference>